<evidence type="ECO:0000259" key="8">
    <source>
        <dbReference type="Pfam" id="PF00924"/>
    </source>
</evidence>
<feature type="transmembrane region" description="Helical" evidence="7">
    <location>
        <begin position="20"/>
        <end position="39"/>
    </location>
</feature>
<dbReference type="InterPro" id="IPR045276">
    <property type="entry name" value="YbiO_bact"/>
</dbReference>
<dbReference type="InterPro" id="IPR006685">
    <property type="entry name" value="MscS_channel_2nd"/>
</dbReference>
<evidence type="ECO:0000256" key="2">
    <source>
        <dbReference type="ARBA" id="ARBA00008017"/>
    </source>
</evidence>
<organism evidence="10 11">
    <name type="scientific">Crocosphaera watsonii WH 0003</name>
    <dbReference type="NCBI Taxonomy" id="423471"/>
    <lineage>
        <taxon>Bacteria</taxon>
        <taxon>Bacillati</taxon>
        <taxon>Cyanobacteriota</taxon>
        <taxon>Cyanophyceae</taxon>
        <taxon>Oscillatoriophycideae</taxon>
        <taxon>Chroococcales</taxon>
        <taxon>Aphanothecaceae</taxon>
        <taxon>Crocosphaera</taxon>
    </lineage>
</organism>
<dbReference type="SUPFAM" id="SSF82689">
    <property type="entry name" value="Mechanosensitive channel protein MscS (YggB), C-terminal domain"/>
    <property type="match status" value="1"/>
</dbReference>
<dbReference type="PANTHER" id="PTHR30460:SF0">
    <property type="entry name" value="MODERATE CONDUCTANCE MECHANOSENSITIVE CHANNEL YBIO"/>
    <property type="match status" value="1"/>
</dbReference>
<accession>G5J6H6</accession>
<gene>
    <name evidence="10" type="ORF">CWATWH0003_3078</name>
</gene>
<dbReference type="SUPFAM" id="SSF50182">
    <property type="entry name" value="Sm-like ribonucleoproteins"/>
    <property type="match status" value="1"/>
</dbReference>
<comment type="subcellular location">
    <subcellularLocation>
        <location evidence="1">Cell membrane</location>
        <topology evidence="1">Multi-pass membrane protein</topology>
    </subcellularLocation>
</comment>
<sequence>MSNALWGHEFDRQYPIGRWIISALVMIIGLILIWLIELVRNYQREGLNKLRQTLRDLTEDLTVDSEAKTGSLLEEDMSEEQNESMSLDEKEVLENNDIELEDKKKKPKHIFSLFKKPFNFIKEKIKKNQWLYSKLHDSQQKLYLQKQGILKQEINIYQLLLRIEFILQLLIILLVLVIITFTFRQARFFSVYLLTETLRLMLVWIGLTLVDKVGDFAIDYYLNRWAKQGEINNPTSNRYTLRVNTYSITLKQATTALFIILGIYLTIWIFGLNVSILAGAGVFAIAIAFLSRNLLEDMLNGILILSSDRYAIGDVVDVGNGMAGLVEDINLFVTSLRNLDGQVIAIPNSKISTVINNTKNWSRVNFAIRIAWNEDIDKAMDIMIEVANQMESEPEWGEKFLAPAEVLGVDEVSNQGILIRLLIRTKTMEQWAIGRELRLRVKKAFDQAGISLGIPYQKIMVINSTDNNDEQSSFYVTPEQDQ</sequence>
<keyword evidence="5 7" id="KW-1133">Transmembrane helix</keyword>
<name>G5J6H6_CROWT</name>
<dbReference type="InterPro" id="IPR023408">
    <property type="entry name" value="MscS_beta-dom_sf"/>
</dbReference>
<dbReference type="AlphaFoldDB" id="G5J6H6"/>
<proteinExistence type="inferred from homology"/>
<dbReference type="InterPro" id="IPR010920">
    <property type="entry name" value="LSM_dom_sf"/>
</dbReference>
<evidence type="ECO:0000256" key="6">
    <source>
        <dbReference type="ARBA" id="ARBA00023136"/>
    </source>
</evidence>
<dbReference type="PANTHER" id="PTHR30460">
    <property type="entry name" value="MODERATE CONDUCTANCE MECHANOSENSITIVE CHANNEL YBIO"/>
    <property type="match status" value="1"/>
</dbReference>
<dbReference type="EMBL" id="AESD01000454">
    <property type="protein sequence ID" value="EHJ12214.1"/>
    <property type="molecule type" value="Genomic_DNA"/>
</dbReference>
<dbReference type="Gene3D" id="3.30.70.100">
    <property type="match status" value="1"/>
</dbReference>
<protein>
    <submittedName>
        <fullName evidence="10">Potassium efflux system KefA protein / Small-conductance mechanosensitive channel</fullName>
    </submittedName>
</protein>
<evidence type="ECO:0000256" key="3">
    <source>
        <dbReference type="ARBA" id="ARBA00022475"/>
    </source>
</evidence>
<dbReference type="Gene3D" id="1.10.287.1260">
    <property type="match status" value="1"/>
</dbReference>
<evidence type="ECO:0000256" key="4">
    <source>
        <dbReference type="ARBA" id="ARBA00022692"/>
    </source>
</evidence>
<evidence type="ECO:0000313" key="10">
    <source>
        <dbReference type="EMBL" id="EHJ12214.1"/>
    </source>
</evidence>
<dbReference type="InterPro" id="IPR011066">
    <property type="entry name" value="MscS_channel_C_sf"/>
</dbReference>
<dbReference type="GO" id="GO:0008381">
    <property type="term" value="F:mechanosensitive monoatomic ion channel activity"/>
    <property type="evidence" value="ECO:0007669"/>
    <property type="project" value="InterPro"/>
</dbReference>
<feature type="transmembrane region" description="Helical" evidence="7">
    <location>
        <begin position="159"/>
        <end position="183"/>
    </location>
</feature>
<feature type="transmembrane region" description="Helical" evidence="7">
    <location>
        <begin position="189"/>
        <end position="210"/>
    </location>
</feature>
<evidence type="ECO:0000256" key="5">
    <source>
        <dbReference type="ARBA" id="ARBA00022989"/>
    </source>
</evidence>
<keyword evidence="4 7" id="KW-0812">Transmembrane</keyword>
<dbReference type="Proteomes" id="UP000003477">
    <property type="component" value="Unassembled WGS sequence"/>
</dbReference>
<dbReference type="PATRIC" id="fig|423471.3.peg.2894"/>
<dbReference type="RefSeq" id="WP_007311187.1">
    <property type="nucleotide sequence ID" value="NZ_AESD01000454.1"/>
</dbReference>
<reference evidence="10 11" key="1">
    <citation type="journal article" date="2011" name="Front. Microbiol.">
        <title>Two Strains of Crocosphaera watsonii with Highly Conserved Genomes are Distinguished by Strain-Specific Features.</title>
        <authorList>
            <person name="Bench S.R."/>
            <person name="Ilikchyan I.N."/>
            <person name="Tripp H.J."/>
            <person name="Zehr J.P."/>
        </authorList>
    </citation>
    <scope>NUCLEOTIDE SEQUENCE [LARGE SCALE GENOMIC DNA]</scope>
    <source>
        <strain evidence="10 11">WH 0003</strain>
    </source>
</reference>
<dbReference type="Gene3D" id="2.30.30.60">
    <property type="match status" value="1"/>
</dbReference>
<comment type="similarity">
    <text evidence="2">Belongs to the MscS (TC 1.A.23) family.</text>
</comment>
<feature type="transmembrane region" description="Helical" evidence="7">
    <location>
        <begin position="248"/>
        <end position="270"/>
    </location>
</feature>
<keyword evidence="3" id="KW-1003">Cell membrane</keyword>
<evidence type="ECO:0000313" key="11">
    <source>
        <dbReference type="Proteomes" id="UP000003477"/>
    </source>
</evidence>
<evidence type="ECO:0000256" key="7">
    <source>
        <dbReference type="SAM" id="Phobius"/>
    </source>
</evidence>
<comment type="caution">
    <text evidence="10">The sequence shown here is derived from an EMBL/GenBank/DDBJ whole genome shotgun (WGS) entry which is preliminary data.</text>
</comment>
<dbReference type="InterPro" id="IPR049278">
    <property type="entry name" value="MS_channel_C"/>
</dbReference>
<evidence type="ECO:0000259" key="9">
    <source>
        <dbReference type="Pfam" id="PF21082"/>
    </source>
</evidence>
<feature type="domain" description="Mechanosensitive ion channel MscS C-terminal" evidence="9">
    <location>
        <begin position="364"/>
        <end position="451"/>
    </location>
</feature>
<dbReference type="GeneID" id="88769901"/>
<dbReference type="Pfam" id="PF00924">
    <property type="entry name" value="MS_channel_2nd"/>
    <property type="match status" value="1"/>
</dbReference>
<evidence type="ECO:0000256" key="1">
    <source>
        <dbReference type="ARBA" id="ARBA00004651"/>
    </source>
</evidence>
<feature type="domain" description="Mechanosensitive ion channel MscS" evidence="8">
    <location>
        <begin position="293"/>
        <end position="362"/>
    </location>
</feature>
<dbReference type="GO" id="GO:0005886">
    <property type="term" value="C:plasma membrane"/>
    <property type="evidence" value="ECO:0007669"/>
    <property type="project" value="UniProtKB-SubCell"/>
</dbReference>
<dbReference type="Pfam" id="PF21082">
    <property type="entry name" value="MS_channel_3rd"/>
    <property type="match status" value="1"/>
</dbReference>
<keyword evidence="6 7" id="KW-0472">Membrane</keyword>